<keyword evidence="1" id="KW-0812">Transmembrane</keyword>
<keyword evidence="3" id="KW-1185">Reference proteome</keyword>
<evidence type="ECO:0000256" key="1">
    <source>
        <dbReference type="SAM" id="Phobius"/>
    </source>
</evidence>
<evidence type="ECO:0000313" key="3">
    <source>
        <dbReference type="Proteomes" id="UP000307380"/>
    </source>
</evidence>
<comment type="caution">
    <text evidence="2">The sequence shown here is derived from an EMBL/GenBank/DDBJ whole genome shotgun (WGS) entry which is preliminary data.</text>
</comment>
<gene>
    <name evidence="2" type="ORF">E6C70_10655</name>
</gene>
<name>A0A4V3WU27_9MICO</name>
<proteinExistence type="predicted"/>
<dbReference type="OrthoDB" id="5114731at2"/>
<feature type="transmembrane region" description="Helical" evidence="1">
    <location>
        <begin position="20"/>
        <end position="41"/>
    </location>
</feature>
<dbReference type="Proteomes" id="UP000307380">
    <property type="component" value="Unassembled WGS sequence"/>
</dbReference>
<dbReference type="EMBL" id="SSSN01000007">
    <property type="protein sequence ID" value="THG34067.1"/>
    <property type="molecule type" value="Genomic_DNA"/>
</dbReference>
<reference evidence="2 3" key="1">
    <citation type="submission" date="2019-04" db="EMBL/GenBank/DDBJ databases">
        <authorList>
            <person name="Jiang L."/>
        </authorList>
    </citation>
    <scope>NUCLEOTIDE SEQUENCE [LARGE SCALE GENOMIC DNA]</scope>
    <source>
        <strain evidence="2 3">YIM 131861</strain>
    </source>
</reference>
<organism evidence="2 3">
    <name type="scientific">Orlajensenia flava</name>
    <dbReference type="NCBI Taxonomy" id="2565934"/>
    <lineage>
        <taxon>Bacteria</taxon>
        <taxon>Bacillati</taxon>
        <taxon>Actinomycetota</taxon>
        <taxon>Actinomycetes</taxon>
        <taxon>Micrococcales</taxon>
        <taxon>Microbacteriaceae</taxon>
        <taxon>Orlajensenia</taxon>
    </lineage>
</organism>
<feature type="transmembrane region" description="Helical" evidence="1">
    <location>
        <begin position="76"/>
        <end position="105"/>
    </location>
</feature>
<sequence>MGASAALWWPAFTLGAWGTLFFDQLLTVWVIATAALVIVLVQPRGFRHRIRTALALAVPSIWLVLGFALNEATDDVLVILVDAVGIASAIIGIPFTIWVLVRILWPDFGAGVTRSRRAILLIAVAVITIGCYLLGVYQASFLTCEDFEISGNSDPPGCVHAPAN</sequence>
<feature type="transmembrane region" description="Helical" evidence="1">
    <location>
        <begin position="117"/>
        <end position="137"/>
    </location>
</feature>
<protein>
    <submittedName>
        <fullName evidence="2">Uncharacterized protein</fullName>
    </submittedName>
</protein>
<accession>A0A4V3WU27</accession>
<keyword evidence="1" id="KW-1133">Transmembrane helix</keyword>
<feature type="transmembrane region" description="Helical" evidence="1">
    <location>
        <begin position="53"/>
        <end position="70"/>
    </location>
</feature>
<keyword evidence="1" id="KW-0472">Membrane</keyword>
<evidence type="ECO:0000313" key="2">
    <source>
        <dbReference type="EMBL" id="THG34067.1"/>
    </source>
</evidence>
<dbReference type="AlphaFoldDB" id="A0A4V3WU27"/>